<comment type="function">
    <text evidence="4 5">Catalyzes the transfer of endogenously produced octanoic acid from octanoyl-acyl-carrier-protein onto the lipoyl domains of lipoate-dependent enzymes. Lipoyl-ACP can also act as a substrate although octanoyl-ACP is likely to be the physiological substrate.</text>
</comment>
<dbReference type="InterPro" id="IPR045864">
    <property type="entry name" value="aa-tRNA-synth_II/BPL/LPL"/>
</dbReference>
<dbReference type="Gene3D" id="3.30.930.10">
    <property type="entry name" value="Bira Bifunctional Protein, Domain 2"/>
    <property type="match status" value="1"/>
</dbReference>
<dbReference type="GO" id="GO:0033819">
    <property type="term" value="F:lipoyl(octanoyl) transferase activity"/>
    <property type="evidence" value="ECO:0007669"/>
    <property type="project" value="UniProtKB-EC"/>
</dbReference>
<evidence type="ECO:0000256" key="4">
    <source>
        <dbReference type="ARBA" id="ARBA00024732"/>
    </source>
</evidence>
<feature type="binding site" evidence="5">
    <location>
        <begin position="160"/>
        <end position="162"/>
    </location>
    <ligand>
        <name>substrate</name>
    </ligand>
</feature>
<gene>
    <name evidence="5" type="primary">lipB</name>
    <name evidence="7" type="ordered locus">Jden_1480</name>
</gene>
<feature type="binding site" evidence="5">
    <location>
        <begin position="173"/>
        <end position="175"/>
    </location>
    <ligand>
        <name>substrate</name>
    </ligand>
</feature>
<sequence>MRQHSRATTRQGYRGYVDTALLTTKHHSPVIAHINYRDAWAVQRSLHADVAAGTSDSRVLYVEHEGVYTAGRRTRAAEKLSVTPIDVDRGGKITWHGPGQLVAYPIVRLSEPVDVVAYVRALEHAVMATCSQHGVPTKRVEGRSGVWIDDPHGPDRKVCAIGVRVSRGVSMHGLALNCTNLLEPYRHIVPCGITDAGVTTLSVEAGHELTTALIQPTLHSALTAALGPLRIVNPHQISYTSDNEGENHDRTH</sequence>
<evidence type="ECO:0000256" key="5">
    <source>
        <dbReference type="HAMAP-Rule" id="MF_00013"/>
    </source>
</evidence>
<accession>C7R4V9</accession>
<evidence type="ECO:0000313" key="7">
    <source>
        <dbReference type="EMBL" id="ACV09129.1"/>
    </source>
</evidence>
<comment type="catalytic activity">
    <reaction evidence="5">
        <text>octanoyl-[ACP] + L-lysyl-[protein] = N(6)-octanoyl-L-lysyl-[protein] + holo-[ACP] + H(+)</text>
        <dbReference type="Rhea" id="RHEA:17665"/>
        <dbReference type="Rhea" id="RHEA-COMP:9636"/>
        <dbReference type="Rhea" id="RHEA-COMP:9685"/>
        <dbReference type="Rhea" id="RHEA-COMP:9752"/>
        <dbReference type="Rhea" id="RHEA-COMP:9928"/>
        <dbReference type="ChEBI" id="CHEBI:15378"/>
        <dbReference type="ChEBI" id="CHEBI:29969"/>
        <dbReference type="ChEBI" id="CHEBI:64479"/>
        <dbReference type="ChEBI" id="CHEBI:78463"/>
        <dbReference type="ChEBI" id="CHEBI:78809"/>
        <dbReference type="EC" id="2.3.1.181"/>
    </reaction>
</comment>
<dbReference type="GO" id="GO:0009249">
    <property type="term" value="P:protein lipoylation"/>
    <property type="evidence" value="ECO:0007669"/>
    <property type="project" value="InterPro"/>
</dbReference>
<evidence type="ECO:0000259" key="6">
    <source>
        <dbReference type="PROSITE" id="PS51733"/>
    </source>
</evidence>
<comment type="similarity">
    <text evidence="5">Belongs to the LipB family.</text>
</comment>
<dbReference type="PANTHER" id="PTHR10993">
    <property type="entry name" value="OCTANOYLTRANSFERASE"/>
    <property type="match status" value="1"/>
</dbReference>
<dbReference type="GO" id="GO:0016874">
    <property type="term" value="F:ligase activity"/>
    <property type="evidence" value="ECO:0007669"/>
    <property type="project" value="UniProtKB-KW"/>
</dbReference>
<dbReference type="EC" id="2.3.1.181" evidence="5"/>
<organism evidence="7 8">
    <name type="scientific">Jonesia denitrificans (strain ATCC 14870 / DSM 20603 / BCRC 15368 / CIP 55.134 / JCM 11481 / NBRC 15587 / NCTC 10816 / Prevot 55134)</name>
    <name type="common">Listeria denitrificans</name>
    <dbReference type="NCBI Taxonomy" id="471856"/>
    <lineage>
        <taxon>Bacteria</taxon>
        <taxon>Bacillati</taxon>
        <taxon>Actinomycetota</taxon>
        <taxon>Actinomycetes</taxon>
        <taxon>Micrococcales</taxon>
        <taxon>Jonesiaceae</taxon>
        <taxon>Jonesia</taxon>
    </lineage>
</organism>
<keyword evidence="8" id="KW-1185">Reference proteome</keyword>
<dbReference type="EMBL" id="CP001706">
    <property type="protein sequence ID" value="ACV09129.1"/>
    <property type="molecule type" value="Genomic_DNA"/>
</dbReference>
<evidence type="ECO:0000256" key="3">
    <source>
        <dbReference type="ARBA" id="ARBA00023315"/>
    </source>
</evidence>
<dbReference type="AlphaFoldDB" id="C7R4V9"/>
<comment type="miscellaneous">
    <text evidence="5">In the reaction, the free carboxyl group of octanoic acid is attached via an amide linkage to the epsilon-amino group of a specific lysine residue of lipoyl domains of lipoate-dependent enzymes.</text>
</comment>
<dbReference type="PROSITE" id="PS51733">
    <property type="entry name" value="BPL_LPL_CATALYTIC"/>
    <property type="match status" value="1"/>
</dbReference>
<dbReference type="UniPathway" id="UPA00538">
    <property type="reaction ID" value="UER00592"/>
</dbReference>
<comment type="subcellular location">
    <subcellularLocation>
        <location evidence="5">Cytoplasm</location>
    </subcellularLocation>
</comment>
<protein>
    <recommendedName>
        <fullName evidence="5">Octanoyltransferase</fullName>
        <ecNumber evidence="5">2.3.1.181</ecNumber>
    </recommendedName>
    <alternativeName>
        <fullName evidence="5">Lipoate-protein ligase B</fullName>
    </alternativeName>
    <alternativeName>
        <fullName evidence="5">Lipoyl/octanoyl transferase</fullName>
    </alternativeName>
    <alternativeName>
        <fullName evidence="5">Octanoyl-[acyl-carrier-protein]-protein N-octanoyltransferase</fullName>
    </alternativeName>
</protein>
<dbReference type="GO" id="GO:0005737">
    <property type="term" value="C:cytoplasm"/>
    <property type="evidence" value="ECO:0007669"/>
    <property type="project" value="UniProtKB-SubCell"/>
</dbReference>
<evidence type="ECO:0000256" key="1">
    <source>
        <dbReference type="ARBA" id="ARBA00004821"/>
    </source>
</evidence>
<dbReference type="eggNOG" id="COG0321">
    <property type="taxonomic scope" value="Bacteria"/>
</dbReference>
<reference evidence="7 8" key="1">
    <citation type="journal article" date="2009" name="Stand. Genomic Sci.">
        <title>Complete genome sequence of Jonesia denitrificans type strain (Prevot 55134).</title>
        <authorList>
            <person name="Pukall R."/>
            <person name="Gehrich-Schroter G."/>
            <person name="Lapidus A."/>
            <person name="Nolan M."/>
            <person name="Glavina Del Rio T."/>
            <person name="Lucas S."/>
            <person name="Chen F."/>
            <person name="Tice H."/>
            <person name="Pitluck S."/>
            <person name="Cheng J.F."/>
            <person name="Copeland A."/>
            <person name="Saunders E."/>
            <person name="Brettin T."/>
            <person name="Detter J.C."/>
            <person name="Bruce D."/>
            <person name="Goodwin L."/>
            <person name="Pati A."/>
            <person name="Ivanova N."/>
            <person name="Mavromatis K."/>
            <person name="Ovchinnikova G."/>
            <person name="Chen A."/>
            <person name="Palaniappan K."/>
            <person name="Land M."/>
            <person name="Hauser L."/>
            <person name="Chang Y.J."/>
            <person name="Jeffries C.D."/>
            <person name="Chain P."/>
            <person name="Goker M."/>
            <person name="Bristow J."/>
            <person name="Eisen J.A."/>
            <person name="Markowitz V."/>
            <person name="Hugenholtz P."/>
            <person name="Kyrpides N.C."/>
            <person name="Klenk H.P."/>
            <person name="Han C."/>
        </authorList>
    </citation>
    <scope>NUCLEOTIDE SEQUENCE [LARGE SCALE GENOMIC DNA]</scope>
    <source>
        <strain evidence="8">ATCC 14870 / DSM 20603 / BCRC 15368 / CIP 55.134 / JCM 11481 / NBRC 15587 / NCTC 10816 / Prevot 55134</strain>
    </source>
</reference>
<dbReference type="PANTHER" id="PTHR10993:SF7">
    <property type="entry name" value="LIPOYLTRANSFERASE 2, MITOCHONDRIAL-RELATED"/>
    <property type="match status" value="1"/>
</dbReference>
<dbReference type="Pfam" id="PF21948">
    <property type="entry name" value="LplA-B_cat"/>
    <property type="match status" value="1"/>
</dbReference>
<evidence type="ECO:0000313" key="8">
    <source>
        <dbReference type="Proteomes" id="UP000000628"/>
    </source>
</evidence>
<dbReference type="NCBIfam" id="TIGR00214">
    <property type="entry name" value="lipB"/>
    <property type="match status" value="1"/>
</dbReference>
<dbReference type="SUPFAM" id="SSF55681">
    <property type="entry name" value="Class II aaRS and biotin synthetases"/>
    <property type="match status" value="1"/>
</dbReference>
<dbReference type="InterPro" id="IPR000544">
    <property type="entry name" value="Octanoyltransferase"/>
</dbReference>
<dbReference type="InterPro" id="IPR020605">
    <property type="entry name" value="Octanoyltransferase_CS"/>
</dbReference>
<keyword evidence="5" id="KW-0963">Cytoplasm</keyword>
<dbReference type="CDD" id="cd16444">
    <property type="entry name" value="LipB"/>
    <property type="match status" value="1"/>
</dbReference>
<dbReference type="KEGG" id="jde:Jden_1480"/>
<dbReference type="PROSITE" id="PS01313">
    <property type="entry name" value="LIPB"/>
    <property type="match status" value="1"/>
</dbReference>
<keyword evidence="7" id="KW-0436">Ligase</keyword>
<dbReference type="Proteomes" id="UP000000628">
    <property type="component" value="Chromosome"/>
</dbReference>
<feature type="active site" description="Acyl-thioester intermediate" evidence="5">
    <location>
        <position position="191"/>
    </location>
</feature>
<feature type="binding site" evidence="5">
    <location>
        <begin position="89"/>
        <end position="96"/>
    </location>
    <ligand>
        <name>substrate</name>
    </ligand>
</feature>
<dbReference type="OrthoDB" id="9787061at2"/>
<dbReference type="NCBIfam" id="NF010925">
    <property type="entry name" value="PRK14345.1"/>
    <property type="match status" value="1"/>
</dbReference>
<dbReference type="STRING" id="471856.Jden_1480"/>
<dbReference type="HOGENOM" id="CLU_035168_2_1_11"/>
<feature type="site" description="Lowers pKa of active site Cys" evidence="5">
    <location>
        <position position="157"/>
    </location>
</feature>
<proteinExistence type="inferred from homology"/>
<evidence type="ECO:0000256" key="2">
    <source>
        <dbReference type="ARBA" id="ARBA00022679"/>
    </source>
</evidence>
<dbReference type="RefSeq" id="WP_015771757.1">
    <property type="nucleotide sequence ID" value="NC_013174.1"/>
</dbReference>
<feature type="domain" description="BPL/LPL catalytic" evidence="6">
    <location>
        <begin position="53"/>
        <end position="230"/>
    </location>
</feature>
<dbReference type="InterPro" id="IPR004143">
    <property type="entry name" value="BPL_LPL_catalytic"/>
</dbReference>
<keyword evidence="3 5" id="KW-0012">Acyltransferase</keyword>
<name>C7R4V9_JONDD</name>
<keyword evidence="2 5" id="KW-0808">Transferase</keyword>
<dbReference type="HAMAP" id="MF_00013">
    <property type="entry name" value="LipB"/>
    <property type="match status" value="1"/>
</dbReference>
<comment type="pathway">
    <text evidence="1 5">Protein modification; protein lipoylation via endogenous pathway; protein N(6)-(lipoyl)lysine from octanoyl-[acyl-carrier-protein]: step 1/2.</text>
</comment>